<keyword evidence="1" id="KW-0812">Transmembrane</keyword>
<dbReference type="KEGG" id="qdo:H9Q78_10455"/>
<feature type="transmembrane region" description="Helical" evidence="1">
    <location>
        <begin position="181"/>
        <end position="207"/>
    </location>
</feature>
<evidence type="ECO:0000313" key="2">
    <source>
        <dbReference type="EMBL" id="QNM04864.1"/>
    </source>
</evidence>
<gene>
    <name evidence="2" type="ORF">H9Q78_10455</name>
</gene>
<evidence type="ECO:0000313" key="3">
    <source>
        <dbReference type="Proteomes" id="UP000515823"/>
    </source>
</evidence>
<sequence>MEGYNSGSFQSQPDYQNPAGGQSCTGWNMTPNQRAVKDCGSSPCFLAGVILYSAALLIGLFQSVMGNGSVYVNMVEQAGMINSGIFSGMAIVLSLILMVPGILICAGMWMFYGSSRGEGVPTTSGLSLAKGGMVANMVVIIIGGALIVVILGIAVAGTRGADWHGYLHYYFGSRYIEGSEAAMGLLLVLVTLICLAVVGLAAVYLAKAIRTGNVVANICRTGWPDKKLSMFLIVMNFIVVGVNLLSILSGIGGLSRAVNPDLMPILQNALSVGATLCVTISILNLRSRLISGR</sequence>
<keyword evidence="1" id="KW-1133">Transmembrane helix</keyword>
<dbReference type="EMBL" id="CP060634">
    <property type="protein sequence ID" value="QNM04864.1"/>
    <property type="molecule type" value="Genomic_DNA"/>
</dbReference>
<keyword evidence="1" id="KW-0472">Membrane</keyword>
<organism evidence="2 3">
    <name type="scientific">Qiania dongpingensis</name>
    <dbReference type="NCBI Taxonomy" id="2763669"/>
    <lineage>
        <taxon>Bacteria</taxon>
        <taxon>Bacillati</taxon>
        <taxon>Bacillota</taxon>
        <taxon>Clostridia</taxon>
        <taxon>Lachnospirales</taxon>
        <taxon>Lachnospiraceae</taxon>
        <taxon>Qiania</taxon>
    </lineage>
</organism>
<evidence type="ECO:0000256" key="1">
    <source>
        <dbReference type="SAM" id="Phobius"/>
    </source>
</evidence>
<dbReference type="RefSeq" id="WP_249301605.1">
    <property type="nucleotide sequence ID" value="NZ_CP060634.1"/>
</dbReference>
<accession>A0A7G9G232</accession>
<feature type="transmembrane region" description="Helical" evidence="1">
    <location>
        <begin position="85"/>
        <end position="112"/>
    </location>
</feature>
<protein>
    <submittedName>
        <fullName evidence="2">Uncharacterized protein</fullName>
    </submittedName>
</protein>
<proteinExistence type="predicted"/>
<feature type="transmembrane region" description="Helical" evidence="1">
    <location>
        <begin position="265"/>
        <end position="285"/>
    </location>
</feature>
<feature type="transmembrane region" description="Helical" evidence="1">
    <location>
        <begin position="228"/>
        <end position="253"/>
    </location>
</feature>
<dbReference type="Proteomes" id="UP000515823">
    <property type="component" value="Chromosome"/>
</dbReference>
<feature type="transmembrane region" description="Helical" evidence="1">
    <location>
        <begin position="44"/>
        <end position="65"/>
    </location>
</feature>
<reference evidence="2 3" key="1">
    <citation type="submission" date="2020-08" db="EMBL/GenBank/DDBJ databases">
        <authorList>
            <person name="Liu C."/>
            <person name="Sun Q."/>
        </authorList>
    </citation>
    <scope>NUCLEOTIDE SEQUENCE [LARGE SCALE GENOMIC DNA]</scope>
    <source>
        <strain evidence="2 3">NSJ-38</strain>
    </source>
</reference>
<feature type="transmembrane region" description="Helical" evidence="1">
    <location>
        <begin position="133"/>
        <end position="161"/>
    </location>
</feature>
<keyword evidence="3" id="KW-1185">Reference proteome</keyword>
<name>A0A7G9G232_9FIRM</name>
<dbReference type="AlphaFoldDB" id="A0A7G9G232"/>